<evidence type="ECO:0000313" key="3">
    <source>
        <dbReference type="EMBL" id="CAB4189479.1"/>
    </source>
</evidence>
<accession>A0A6J5MGP6</accession>
<feature type="region of interest" description="Disordered" evidence="1">
    <location>
        <begin position="17"/>
        <end position="39"/>
    </location>
</feature>
<sequence length="56" mass="5736">MSGSGLYANIQAKRARIAAGSNERMRKPGAKGAPSKADFVESAKTAKKGIIGKAMG</sequence>
<evidence type="ECO:0000256" key="1">
    <source>
        <dbReference type="SAM" id="MobiDB-lite"/>
    </source>
</evidence>
<dbReference type="EMBL" id="LR796445">
    <property type="protein sequence ID" value="CAB4145472.1"/>
    <property type="molecule type" value="Genomic_DNA"/>
</dbReference>
<name>A0A6J5MGP6_9CAUD</name>
<reference evidence="2" key="1">
    <citation type="submission" date="2020-04" db="EMBL/GenBank/DDBJ databases">
        <authorList>
            <person name="Chiriac C."/>
            <person name="Salcher M."/>
            <person name="Ghai R."/>
            <person name="Kavagutti S V."/>
        </authorList>
    </citation>
    <scope>NUCLEOTIDE SEQUENCE</scope>
</reference>
<dbReference type="EMBL" id="LR797155">
    <property type="protein sequence ID" value="CAB4189479.1"/>
    <property type="molecule type" value="Genomic_DNA"/>
</dbReference>
<protein>
    <submittedName>
        <fullName evidence="2">Uncharacterized protein</fullName>
    </submittedName>
</protein>
<gene>
    <name evidence="3" type="ORF">UFOVP1207_7</name>
    <name evidence="2" type="ORF">UFOVP474_11</name>
</gene>
<evidence type="ECO:0000313" key="2">
    <source>
        <dbReference type="EMBL" id="CAB4145472.1"/>
    </source>
</evidence>
<organism evidence="2">
    <name type="scientific">uncultured Caudovirales phage</name>
    <dbReference type="NCBI Taxonomy" id="2100421"/>
    <lineage>
        <taxon>Viruses</taxon>
        <taxon>Duplodnaviria</taxon>
        <taxon>Heunggongvirae</taxon>
        <taxon>Uroviricota</taxon>
        <taxon>Caudoviricetes</taxon>
        <taxon>Peduoviridae</taxon>
        <taxon>Maltschvirus</taxon>
        <taxon>Maltschvirus maltsch</taxon>
    </lineage>
</organism>
<proteinExistence type="predicted"/>